<keyword evidence="3" id="KW-1185">Reference proteome</keyword>
<evidence type="ECO:0000259" key="1">
    <source>
        <dbReference type="Pfam" id="PF02514"/>
    </source>
</evidence>
<reference evidence="2 3" key="1">
    <citation type="submission" date="2023-12" db="EMBL/GenBank/DDBJ databases">
        <title>Baltic Sea Cyanobacteria.</title>
        <authorList>
            <person name="Delbaje E."/>
            <person name="Fewer D.P."/>
            <person name="Shishido T.K."/>
        </authorList>
    </citation>
    <scope>NUCLEOTIDE SEQUENCE [LARGE SCALE GENOMIC DNA]</scope>
    <source>
        <strain evidence="2 3">UHCC-0300</strain>
    </source>
</reference>
<dbReference type="Proteomes" id="UP001302120">
    <property type="component" value="Unassembled WGS sequence"/>
</dbReference>
<evidence type="ECO:0000313" key="2">
    <source>
        <dbReference type="EMBL" id="MEA5582659.1"/>
    </source>
</evidence>
<name>A0ABU5UGK4_9CYAN</name>
<dbReference type="InterPro" id="IPR003672">
    <property type="entry name" value="CobN/Mg_chltase"/>
</dbReference>
<feature type="non-terminal residue" evidence="2">
    <location>
        <position position="491"/>
    </location>
</feature>
<gene>
    <name evidence="2" type="ORF">VB620_15065</name>
</gene>
<evidence type="ECO:0000313" key="3">
    <source>
        <dbReference type="Proteomes" id="UP001302120"/>
    </source>
</evidence>
<organism evidence="2 3">
    <name type="scientific">Nodularia harveyana UHCC-0300</name>
    <dbReference type="NCBI Taxonomy" id="2974287"/>
    <lineage>
        <taxon>Bacteria</taxon>
        <taxon>Bacillati</taxon>
        <taxon>Cyanobacteriota</taxon>
        <taxon>Cyanophyceae</taxon>
        <taxon>Nostocales</taxon>
        <taxon>Nodulariaceae</taxon>
        <taxon>Nodularia</taxon>
    </lineage>
</organism>
<dbReference type="PANTHER" id="PTHR44119:SF4">
    <property type="entry name" value="AEROBIC COBALTOCHELATASE SUBUNIT COBN"/>
    <property type="match status" value="1"/>
</dbReference>
<keyword evidence="2" id="KW-0436">Ligase</keyword>
<dbReference type="RefSeq" id="WP_323196969.1">
    <property type="nucleotide sequence ID" value="NZ_JAYGHG010000026.1"/>
</dbReference>
<sequence>MHRISATPGGWNQSEDLVFIEQSPAPFVFITAADTDIQTLAAAVPKLPETFPAIRVASLLQLQQQISIDSYGEEVLESAQVIILRLLGGRSYWAYGLEVVQEIVQRQGTTLIVMPGDDGIDPELISQSTLPLTAVNQVLQYFREGGVENIVNALQFISDTCLHTSFQALPPQEVPRVGLYNPGSGKLPLPQVGILFYRAHYLSGNTKVIDALCTALVKQNLQPVPVFVSSLRDPDVQAELSAFLQPPDSEGIGVLLNTTSFSLARLETEAPQVDLWQKLNVPVLQVILSGGGVEQWESQLQGLSPRDMAMNVALPEVDGRIITRAVSFKRLQTRNSQLETDVMVYEPVSDRIEFVAQLAANWVNLRSKPPQERRIALILANYPNRNGRLANGVGLDTPASCVEIIKALQGAGYMVENSPIDGEELIQRLTAGVTNDPEGRELRPVQQSVSSEDYQQYFATLPIVVQQEITERWGIAASSPHTPHTPHTSHT</sequence>
<dbReference type="EMBL" id="JAYGHG010000026">
    <property type="protein sequence ID" value="MEA5582659.1"/>
    <property type="molecule type" value="Genomic_DNA"/>
</dbReference>
<comment type="caution">
    <text evidence="2">The sequence shown here is derived from an EMBL/GenBank/DDBJ whole genome shotgun (WGS) entry which is preliminary data.</text>
</comment>
<dbReference type="EC" id="6.6.1.2" evidence="2"/>
<dbReference type="Pfam" id="PF02514">
    <property type="entry name" value="CobN-Mg_chel"/>
    <property type="match status" value="1"/>
</dbReference>
<dbReference type="PANTHER" id="PTHR44119">
    <property type="entry name" value="MAGNESIUM-CHELATASE SUBUNIT CHLH, CHLOROPLASTIC"/>
    <property type="match status" value="1"/>
</dbReference>
<dbReference type="GO" id="GO:0051116">
    <property type="term" value="F:cobaltochelatase activity"/>
    <property type="evidence" value="ECO:0007669"/>
    <property type="project" value="UniProtKB-EC"/>
</dbReference>
<feature type="domain" description="CobN/magnesium chelatase" evidence="1">
    <location>
        <begin position="140"/>
        <end position="478"/>
    </location>
</feature>
<accession>A0ABU5UGK4</accession>
<proteinExistence type="predicted"/>
<protein>
    <submittedName>
        <fullName evidence="2">Cobaltochelatase subunit CobN</fullName>
        <ecNumber evidence="2">6.6.1.2</ecNumber>
    </submittedName>
</protein>